<feature type="transmembrane region" description="Helical" evidence="16">
    <location>
        <begin position="254"/>
        <end position="274"/>
    </location>
</feature>
<dbReference type="CDD" id="cd03064">
    <property type="entry name" value="TRX_Fd_NuoE"/>
    <property type="match status" value="1"/>
</dbReference>
<reference evidence="18 19" key="1">
    <citation type="submission" date="2015-04" db="EMBL/GenBank/DDBJ databases">
        <title>Draft genome of the roundworm Trichinella nativa.</title>
        <authorList>
            <person name="Mitreva M."/>
        </authorList>
    </citation>
    <scope>NUCLEOTIDE SEQUENCE [LARGE SCALE GENOMIC DNA]</scope>
    <source>
        <strain evidence="18 19">ISS45</strain>
    </source>
</reference>
<evidence type="ECO:0000256" key="15">
    <source>
        <dbReference type="SAM" id="MobiDB-lite"/>
    </source>
</evidence>
<comment type="similarity">
    <text evidence="2">Belongs to the G-protein coupled receptor Fz/Smo family.</text>
</comment>
<dbReference type="PROSITE" id="PS50261">
    <property type="entry name" value="G_PROTEIN_RECEP_F2_4"/>
    <property type="match status" value="1"/>
</dbReference>
<dbReference type="GO" id="GO:1902494">
    <property type="term" value="C:catalytic complex"/>
    <property type="evidence" value="ECO:0007669"/>
    <property type="project" value="UniProtKB-ARBA"/>
</dbReference>
<dbReference type="SUPFAM" id="SSF63501">
    <property type="entry name" value="Frizzled cysteine-rich domain"/>
    <property type="match status" value="1"/>
</dbReference>
<dbReference type="InterPro" id="IPR000539">
    <property type="entry name" value="Frizzled/Smoothened_7TM"/>
</dbReference>
<evidence type="ECO:0000256" key="7">
    <source>
        <dbReference type="ARBA" id="ARBA00022967"/>
    </source>
</evidence>
<dbReference type="GO" id="GO:0006120">
    <property type="term" value="P:mitochondrial electron transport, NADH to ubiquinone"/>
    <property type="evidence" value="ECO:0007669"/>
    <property type="project" value="UniProtKB-ARBA"/>
</dbReference>
<dbReference type="InterPro" id="IPR036790">
    <property type="entry name" value="Frizzled_dom_sf"/>
</dbReference>
<dbReference type="SUPFAM" id="SSF52833">
    <property type="entry name" value="Thioredoxin-like"/>
    <property type="match status" value="1"/>
</dbReference>
<keyword evidence="12 16" id="KW-0472">Membrane</keyword>
<feature type="transmembrane region" description="Helical" evidence="16">
    <location>
        <begin position="221"/>
        <end position="242"/>
    </location>
</feature>
<evidence type="ECO:0000256" key="2">
    <source>
        <dbReference type="ARBA" id="ARBA00008077"/>
    </source>
</evidence>
<evidence type="ECO:0000256" key="13">
    <source>
        <dbReference type="ARBA" id="ARBA00023170"/>
    </source>
</evidence>
<evidence type="ECO:0000256" key="12">
    <source>
        <dbReference type="ARBA" id="ARBA00023136"/>
    </source>
</evidence>
<sequence length="1004" mass="112841">MASTMRMQTYLSIALLYHLQKRLFPVDIVQQYKGGGQRFFFTNSWLNDPLCWRSTTEKCLTHDKELKCFGETLATKEVYPLSIITNANTSGYENFYRLSHCWPYLKEMLCSAMMAPCKNSRVRLISESLCIETRDQCQFLIKHGRWPKILSNCRDSKLYSRDCKQSLQPLFRHENISTNRASCLLPLVYSEHRDQLHFPNCAFNCTSHWLKPQEHEELDSVVLFLSPIICTFLILTLIATVTGVRRIPKDFYPLAWKIFCHAVIALVIAFRFKFKYLVSCNSDGSLRSKDQKHFRSSICTLQFVCLYLSTLASSGWLTVFFAFQLAETLPSSSDFSHSVYDKLINNVHFALWGPCLLLVITVISSMSYGPDGINGMCYFGVDDPMNNFYLVYLPTGIALIMTTTFFVITVARRHHISRAANTVASQRRLWYGFSTAKLGKCQLDHPYPSLHCKLMHTLNIALVKVGFLVQFLFPGLIDCAFLWLQSRYELDREAWLQLFREKIGMIRNRSKMHGNRKGNLNNDCKDECELHSLQSAMDVQITTNRYARTTPLNSASGSAVDVGTQSDSELLTRHRSKREFIERFRKRSDMRYLRKHEAPSSSLSRTPSSLRSCLLPTPLRVLSAPGMPFSTSSLQSLPAEGAAVPDAGACAATWNPYYPYLQFYPAPFNNSVWTNVMQAGCQFTVPQPAAHGLPHFTYPVCVNPAWFNGVAAVASGAKSTEPGVACPTESAPPAPSASAASGTTKTDVPVQAASSMLSAMVLCRSWLVGRLQWAAVRRSHDQLFVHRDTPDNNADVPFEFSEENMKRVEAIKALYPVGYTSAAILPVLDLAQRQHGWLPISAMNKVADVIGVPKMRIYEVATFYTMYNRQKVGKYHVQVCTTTPCMLRGADQILKHVKKECLGSDAVGETSQDFMFTVSEVECLGACANAPMMQVSQIPLSVINDDYYEDLTYDDVTRIFGEIRAGKKPKMGPQSGRLAAEPISGLTSLTSTPYGPGFKVQENL</sequence>
<evidence type="ECO:0000256" key="1">
    <source>
        <dbReference type="ARBA" id="ARBA00004141"/>
    </source>
</evidence>
<evidence type="ECO:0000256" key="9">
    <source>
        <dbReference type="ARBA" id="ARBA00023004"/>
    </source>
</evidence>
<dbReference type="Pfam" id="PF01534">
    <property type="entry name" value="Frizzled"/>
    <property type="match status" value="1"/>
</dbReference>
<evidence type="ECO:0000256" key="4">
    <source>
        <dbReference type="ARBA" id="ARBA00022692"/>
    </source>
</evidence>
<dbReference type="Gene3D" id="1.10.2000.10">
    <property type="entry name" value="Frizzled cysteine-rich domain"/>
    <property type="match status" value="1"/>
</dbReference>
<feature type="transmembrane region" description="Helical" evidence="16">
    <location>
        <begin position="389"/>
        <end position="411"/>
    </location>
</feature>
<dbReference type="PANTHER" id="PTHR10371">
    <property type="entry name" value="NADH DEHYDROGENASE UBIQUINONE FLAVOPROTEIN 2, MITOCHONDRIAL"/>
    <property type="match status" value="1"/>
</dbReference>
<feature type="transmembrane region" description="Helical" evidence="16">
    <location>
        <begin position="347"/>
        <end position="369"/>
    </location>
</feature>
<dbReference type="GO" id="GO:0004888">
    <property type="term" value="F:transmembrane signaling receptor activity"/>
    <property type="evidence" value="ECO:0007669"/>
    <property type="project" value="InterPro"/>
</dbReference>
<keyword evidence="6" id="KW-0479">Metal-binding</keyword>
<dbReference type="GO" id="GO:0046872">
    <property type="term" value="F:metal ion binding"/>
    <property type="evidence" value="ECO:0007669"/>
    <property type="project" value="UniProtKB-KW"/>
</dbReference>
<name>A0A1Y3EEM3_9BILA</name>
<evidence type="ECO:0000256" key="3">
    <source>
        <dbReference type="ARBA" id="ARBA00010643"/>
    </source>
</evidence>
<dbReference type="InterPro" id="IPR042128">
    <property type="entry name" value="NuoE_dom"/>
</dbReference>
<evidence type="ECO:0000259" key="17">
    <source>
        <dbReference type="PROSITE" id="PS50261"/>
    </source>
</evidence>
<dbReference type="NCBIfam" id="TIGR01958">
    <property type="entry name" value="nuoE_fam"/>
    <property type="match status" value="1"/>
</dbReference>
<protein>
    <submittedName>
        <fullName evidence="18">NADH-quinone oxidoreductase, E subunit</fullName>
    </submittedName>
</protein>
<keyword evidence="11" id="KW-0520">NAD</keyword>
<keyword evidence="10" id="KW-0411">Iron-sulfur</keyword>
<keyword evidence="4 16" id="KW-0812">Transmembrane</keyword>
<dbReference type="PANTHER" id="PTHR10371:SF3">
    <property type="entry name" value="NADH DEHYDROGENASE [UBIQUINONE] FLAVOPROTEIN 2, MITOCHONDRIAL"/>
    <property type="match status" value="1"/>
</dbReference>
<dbReference type="InterPro" id="IPR002023">
    <property type="entry name" value="NuoE-like"/>
</dbReference>
<feature type="transmembrane region" description="Helical" evidence="16">
    <location>
        <begin position="294"/>
        <end position="326"/>
    </location>
</feature>
<proteinExistence type="inferred from homology"/>
<dbReference type="SMART" id="SM01330">
    <property type="entry name" value="Frizzled"/>
    <property type="match status" value="1"/>
</dbReference>
<accession>A0A1Y3EEM3</accession>
<dbReference type="EMBL" id="LVZM01017676">
    <property type="protein sequence ID" value="OUC42266.1"/>
    <property type="molecule type" value="Genomic_DNA"/>
</dbReference>
<evidence type="ECO:0000256" key="10">
    <source>
        <dbReference type="ARBA" id="ARBA00023014"/>
    </source>
</evidence>
<keyword evidence="9" id="KW-0408">Iron</keyword>
<feature type="domain" description="G-protein coupled receptors family 2 profile 2" evidence="17">
    <location>
        <begin position="219"/>
        <end position="410"/>
    </location>
</feature>
<dbReference type="GO" id="GO:0008137">
    <property type="term" value="F:NADH dehydrogenase (ubiquinone) activity"/>
    <property type="evidence" value="ECO:0007669"/>
    <property type="project" value="UniProtKB-ARBA"/>
</dbReference>
<dbReference type="Gene3D" id="1.10.10.1590">
    <property type="entry name" value="NADH-quinone oxidoreductase subunit E"/>
    <property type="match status" value="1"/>
</dbReference>
<evidence type="ECO:0000256" key="16">
    <source>
        <dbReference type="SAM" id="Phobius"/>
    </source>
</evidence>
<comment type="cofactor">
    <cofactor evidence="14">
        <name>[2Fe-2S] cluster</name>
        <dbReference type="ChEBI" id="CHEBI:190135"/>
    </cofactor>
</comment>
<dbReference type="Pfam" id="PF01257">
    <property type="entry name" value="2Fe-2S_thioredx"/>
    <property type="match status" value="1"/>
</dbReference>
<keyword evidence="13" id="KW-0675">Receptor</keyword>
<dbReference type="GO" id="GO:0051537">
    <property type="term" value="F:2 iron, 2 sulfur cluster binding"/>
    <property type="evidence" value="ECO:0007669"/>
    <property type="project" value="UniProtKB-KW"/>
</dbReference>
<dbReference type="PROSITE" id="PS01099">
    <property type="entry name" value="COMPLEX1_24K"/>
    <property type="match status" value="1"/>
</dbReference>
<evidence type="ECO:0000313" key="19">
    <source>
        <dbReference type="Proteomes" id="UP000243006"/>
    </source>
</evidence>
<dbReference type="GO" id="GO:0003954">
    <property type="term" value="F:NADH dehydrogenase activity"/>
    <property type="evidence" value="ECO:0007669"/>
    <property type="project" value="TreeGrafter"/>
</dbReference>
<dbReference type="InterPro" id="IPR041921">
    <property type="entry name" value="NuoE_N"/>
</dbReference>
<dbReference type="GO" id="GO:0007166">
    <property type="term" value="P:cell surface receptor signaling pathway"/>
    <property type="evidence" value="ECO:0007669"/>
    <property type="project" value="InterPro"/>
</dbReference>
<comment type="similarity">
    <text evidence="3">Belongs to the complex I 24 kDa subunit family.</text>
</comment>
<keyword evidence="8 16" id="KW-1133">Transmembrane helix</keyword>
<evidence type="ECO:0000313" key="18">
    <source>
        <dbReference type="EMBL" id="OUC42266.1"/>
    </source>
</evidence>
<keyword evidence="5" id="KW-0001">2Fe-2S</keyword>
<evidence type="ECO:0000256" key="8">
    <source>
        <dbReference type="ARBA" id="ARBA00022989"/>
    </source>
</evidence>
<comment type="subcellular location">
    <subcellularLocation>
        <location evidence="1">Membrane</location>
        <topology evidence="1">Multi-pass membrane protein</topology>
    </subcellularLocation>
</comment>
<keyword evidence="7" id="KW-1278">Translocase</keyword>
<evidence type="ECO:0000256" key="11">
    <source>
        <dbReference type="ARBA" id="ARBA00023027"/>
    </source>
</evidence>
<dbReference type="Proteomes" id="UP000243006">
    <property type="component" value="Unassembled WGS sequence"/>
</dbReference>
<evidence type="ECO:0000256" key="6">
    <source>
        <dbReference type="ARBA" id="ARBA00022723"/>
    </source>
</evidence>
<dbReference type="Gene3D" id="3.40.30.10">
    <property type="entry name" value="Glutaredoxin"/>
    <property type="match status" value="1"/>
</dbReference>
<dbReference type="GO" id="GO:0098796">
    <property type="term" value="C:membrane protein complex"/>
    <property type="evidence" value="ECO:0007669"/>
    <property type="project" value="UniProtKB-ARBA"/>
</dbReference>
<evidence type="ECO:0000256" key="5">
    <source>
        <dbReference type="ARBA" id="ARBA00022714"/>
    </source>
</evidence>
<evidence type="ECO:0000256" key="14">
    <source>
        <dbReference type="ARBA" id="ARBA00034078"/>
    </source>
</evidence>
<dbReference type="InterPro" id="IPR017981">
    <property type="entry name" value="GPCR_2-like_7TM"/>
</dbReference>
<gene>
    <name evidence="18" type="ORF">D917_03091</name>
</gene>
<dbReference type="AlphaFoldDB" id="A0A1Y3EEM3"/>
<organism evidence="18 19">
    <name type="scientific">Trichinella nativa</name>
    <dbReference type="NCBI Taxonomy" id="6335"/>
    <lineage>
        <taxon>Eukaryota</taxon>
        <taxon>Metazoa</taxon>
        <taxon>Ecdysozoa</taxon>
        <taxon>Nematoda</taxon>
        <taxon>Enoplea</taxon>
        <taxon>Dorylaimia</taxon>
        <taxon>Trichinellida</taxon>
        <taxon>Trichinellidae</taxon>
        <taxon>Trichinella</taxon>
    </lineage>
</organism>
<comment type="caution">
    <text evidence="18">The sequence shown here is derived from an EMBL/GenBank/DDBJ whole genome shotgun (WGS) entry which is preliminary data.</text>
</comment>
<dbReference type="FunFam" id="1.10.10.1590:FF:000001">
    <property type="entry name" value="NADH-quinone oxidoreductase subunit E"/>
    <property type="match status" value="1"/>
</dbReference>
<dbReference type="InterPro" id="IPR036249">
    <property type="entry name" value="Thioredoxin-like_sf"/>
</dbReference>
<dbReference type="GO" id="GO:0005743">
    <property type="term" value="C:mitochondrial inner membrane"/>
    <property type="evidence" value="ECO:0007669"/>
    <property type="project" value="UniProtKB-ARBA"/>
</dbReference>
<dbReference type="Gene3D" id="1.20.1070.10">
    <property type="entry name" value="Rhodopsin 7-helix transmembrane proteins"/>
    <property type="match status" value="1"/>
</dbReference>
<feature type="region of interest" description="Disordered" evidence="15">
    <location>
        <begin position="721"/>
        <end position="743"/>
    </location>
</feature>
<dbReference type="FunFam" id="3.40.30.10:FF:000022">
    <property type="entry name" value="NADH dehydrogenase flavoprotein 2, mitochondrial"/>
    <property type="match status" value="1"/>
</dbReference>